<proteinExistence type="predicted"/>
<reference evidence="1 2" key="1">
    <citation type="submission" date="2018-02" db="EMBL/GenBank/DDBJ databases">
        <authorList>
            <person name="Machado R.A."/>
        </authorList>
    </citation>
    <scope>NUCLEOTIDE SEQUENCE [LARGE SCALE GENOMIC DNA]</scope>
    <source>
        <strain evidence="1 2">DSM 19724</strain>
    </source>
</reference>
<comment type="caution">
    <text evidence="1">The sequence shown here is derived from an EMBL/GenBank/DDBJ whole genome shotgun (WGS) entry which is preliminary data.</text>
</comment>
<name>A0A7X5TJ28_9GAMM</name>
<dbReference type="EMBL" id="PUJW01000044">
    <property type="protein sequence ID" value="NHB94550.1"/>
    <property type="molecule type" value="Genomic_DNA"/>
</dbReference>
<organism evidence="1 2">
    <name type="scientific">Photorhabdus cinerea</name>
    <dbReference type="NCBI Taxonomy" id="471575"/>
    <lineage>
        <taxon>Bacteria</taxon>
        <taxon>Pseudomonadati</taxon>
        <taxon>Pseudomonadota</taxon>
        <taxon>Gammaproteobacteria</taxon>
        <taxon>Enterobacterales</taxon>
        <taxon>Morganellaceae</taxon>
        <taxon>Photorhabdus</taxon>
    </lineage>
</organism>
<dbReference type="AlphaFoldDB" id="A0A7X5TJ28"/>
<evidence type="ECO:0000313" key="2">
    <source>
        <dbReference type="Proteomes" id="UP000591844"/>
    </source>
</evidence>
<accession>A0A7X5TJ28</accession>
<keyword evidence="2" id="KW-1185">Reference proteome</keyword>
<dbReference type="RefSeq" id="WP_207629274.1">
    <property type="nucleotide sequence ID" value="NZ_CAWPIB010000044.1"/>
</dbReference>
<sequence length="80" mass="9061">MMAVNNYENYEVALSATETLINAIPLLGGSNRRDDYEQALEIVERLIDTDDENPLIDLGVRLENGKYPTLSLFFVQIDIN</sequence>
<protein>
    <submittedName>
        <fullName evidence="1">Uncharacterized protein</fullName>
    </submittedName>
</protein>
<evidence type="ECO:0000313" key="1">
    <source>
        <dbReference type="EMBL" id="NHB94550.1"/>
    </source>
</evidence>
<dbReference type="Proteomes" id="UP000591844">
    <property type="component" value="Unassembled WGS sequence"/>
</dbReference>
<gene>
    <name evidence="1" type="ORF">C5469_21385</name>
</gene>